<feature type="compositionally biased region" description="Low complexity" evidence="1">
    <location>
        <begin position="546"/>
        <end position="569"/>
    </location>
</feature>
<accession>A0ABU2G333</accession>
<keyword evidence="2" id="KW-1133">Transmembrane helix</keyword>
<feature type="compositionally biased region" description="Gly residues" evidence="1">
    <location>
        <begin position="498"/>
        <end position="508"/>
    </location>
</feature>
<evidence type="ECO:0000256" key="1">
    <source>
        <dbReference type="SAM" id="MobiDB-lite"/>
    </source>
</evidence>
<gene>
    <name evidence="3" type="ORF">NDI79_13515</name>
</gene>
<organism evidence="3 4">
    <name type="scientific">Halogeometricum luteum</name>
    <dbReference type="NCBI Taxonomy" id="2950537"/>
    <lineage>
        <taxon>Archaea</taxon>
        <taxon>Methanobacteriati</taxon>
        <taxon>Methanobacteriota</taxon>
        <taxon>Stenosarchaea group</taxon>
        <taxon>Halobacteria</taxon>
        <taxon>Halobacteriales</taxon>
        <taxon>Haloferacaceae</taxon>
        <taxon>Halogeometricum</taxon>
    </lineage>
</organism>
<dbReference type="EMBL" id="JAMQOQ010000003">
    <property type="protein sequence ID" value="MDS0295195.1"/>
    <property type="molecule type" value="Genomic_DNA"/>
</dbReference>
<protein>
    <submittedName>
        <fullName evidence="3">Uncharacterized protein</fullName>
    </submittedName>
</protein>
<keyword evidence="4" id="KW-1185">Reference proteome</keyword>
<feature type="region of interest" description="Disordered" evidence="1">
    <location>
        <begin position="540"/>
        <end position="578"/>
    </location>
</feature>
<dbReference type="RefSeq" id="WP_310929056.1">
    <property type="nucleotide sequence ID" value="NZ_JAMQOQ010000003.1"/>
</dbReference>
<dbReference type="Proteomes" id="UP001254813">
    <property type="component" value="Unassembled WGS sequence"/>
</dbReference>
<reference evidence="3 4" key="1">
    <citation type="submission" date="2022-06" db="EMBL/GenBank/DDBJ databases">
        <title>Halogeometricum sp. a new haloarchaeum isolate from saline soil.</title>
        <authorList>
            <person name="Strakova D."/>
            <person name="Galisteo C."/>
            <person name="Sanchez-Porro C."/>
            <person name="Ventosa A."/>
        </authorList>
    </citation>
    <scope>NUCLEOTIDE SEQUENCE [LARGE SCALE GENOMIC DNA]</scope>
    <source>
        <strain evidence="4">S3BR25-2</strain>
    </source>
</reference>
<feature type="transmembrane region" description="Helical" evidence="2">
    <location>
        <begin position="31"/>
        <end position="49"/>
    </location>
</feature>
<sequence>MSSPSSEESDGPPAGEETGEWPPGGDGGGPPWAALLGVALLLVAAAWFFRPTLHAAVYALYTTPLLVVPLVAAVVAGWLFSKYARDETPSEYGIGDDGPQVSPLRAAGVVFVVGIFVLSPVVNVVAGATLSDQTMGASTTVERLDDVDADNPRIVTRAVAEQYASNTLNRPQYRVGETAITVANGTPYWAAPLSPDGLFNVLTKQQAGTVLVDTTTQRANVRVVDGAMEKGIGTVFFESYRWHLLKNGEYLVDYGDPKMVVENGTQHIVVPYSKPTFHLTPIPHTTPSWGGVAVVDPDGTVRTLSPEEAAESPVLSGQQLYPEDLARRRVAATKYRNGIVNTFTSHEDEIEVAPLPGDDNDQPFFVLTEEGPQYVVAVEPYGQAQGLREVWTIDGQTGAFEVYRPNRSLFGPQKAADLVRQAARQTDWNRFSPAEPILTVIDDREYWQVRVVPEDNSGIAYVAFVDAQSGEVREFERTDAIRRFLAGETPTNATTGPGDAGGAGGGPSEAGDGAPTVIVQRVAENGTVIETMEVYGDETVRIRQPANGTESANASAASAASDGESGANATAGRVRAGA</sequence>
<keyword evidence="2" id="KW-0472">Membrane</keyword>
<evidence type="ECO:0000256" key="2">
    <source>
        <dbReference type="SAM" id="Phobius"/>
    </source>
</evidence>
<feature type="region of interest" description="Disordered" evidence="1">
    <location>
        <begin position="485"/>
        <end position="513"/>
    </location>
</feature>
<proteinExistence type="predicted"/>
<evidence type="ECO:0000313" key="4">
    <source>
        <dbReference type="Proteomes" id="UP001254813"/>
    </source>
</evidence>
<keyword evidence="2" id="KW-0812">Transmembrane</keyword>
<comment type="caution">
    <text evidence="3">The sequence shown here is derived from an EMBL/GenBank/DDBJ whole genome shotgun (WGS) entry which is preliminary data.</text>
</comment>
<name>A0ABU2G333_9EURY</name>
<evidence type="ECO:0000313" key="3">
    <source>
        <dbReference type="EMBL" id="MDS0295195.1"/>
    </source>
</evidence>
<feature type="transmembrane region" description="Helical" evidence="2">
    <location>
        <begin position="56"/>
        <end position="80"/>
    </location>
</feature>
<feature type="compositionally biased region" description="Low complexity" evidence="1">
    <location>
        <begin position="1"/>
        <end position="21"/>
    </location>
</feature>
<feature type="region of interest" description="Disordered" evidence="1">
    <location>
        <begin position="1"/>
        <end position="27"/>
    </location>
</feature>
<feature type="transmembrane region" description="Helical" evidence="2">
    <location>
        <begin position="106"/>
        <end position="126"/>
    </location>
</feature>